<dbReference type="Proteomes" id="UP000004047">
    <property type="component" value="Unassembled WGS sequence"/>
</dbReference>
<protein>
    <submittedName>
        <fullName evidence="2">Genome sequencing data, contig C317</fullName>
    </submittedName>
</protein>
<dbReference type="CDD" id="cd04186">
    <property type="entry name" value="GT_2_like_c"/>
    <property type="match status" value="1"/>
</dbReference>
<evidence type="ECO:0000313" key="2">
    <source>
        <dbReference type="EMBL" id="CCI37392.1"/>
    </source>
</evidence>
<dbReference type="InterPro" id="IPR029044">
    <property type="entry name" value="Nucleotide-diphossugar_trans"/>
</dbReference>
<dbReference type="HOGENOM" id="CLU_023845_0_4_3"/>
<dbReference type="SUPFAM" id="SSF53448">
    <property type="entry name" value="Nucleotide-diphospho-sugar transferases"/>
    <property type="match status" value="1"/>
</dbReference>
<feature type="domain" description="Glycosyltransferase 2-like" evidence="1">
    <location>
        <begin position="10"/>
        <end position="191"/>
    </location>
</feature>
<dbReference type="InterPro" id="IPR001173">
    <property type="entry name" value="Glyco_trans_2-like"/>
</dbReference>
<name>I4ISW8_MICAE</name>
<dbReference type="Pfam" id="PF00535">
    <property type="entry name" value="Glycos_transf_2"/>
    <property type="match status" value="1"/>
</dbReference>
<organism evidence="2 3">
    <name type="scientific">Microcystis aeruginosa PCC 9701</name>
    <dbReference type="NCBI Taxonomy" id="721123"/>
    <lineage>
        <taxon>Bacteria</taxon>
        <taxon>Bacillati</taxon>
        <taxon>Cyanobacteriota</taxon>
        <taxon>Cyanophyceae</taxon>
        <taxon>Oscillatoriophycideae</taxon>
        <taxon>Chroococcales</taxon>
        <taxon>Microcystaceae</taxon>
        <taxon>Microcystis</taxon>
    </lineage>
</organism>
<sequence length="259" mass="30671">MELSASLVLYRNNPEVVRRAVMSLLNTPIKISLSVVDNSPLPELAQLFEDLEDFKVDYFYNNGENVGFGKAHNLALRRVQKCDYHLVMNPDVYFEENVIIELIEYLKDHQDVGLVGPKVYEENGEIQYVCRRYPTVWALLVKRFTPKRLKFLFQKTIDWYEMRDTGYNQIMEAPVIGGCFMLFRRKCLDEIGYFDENIFMYFEDYDLTVRMAKKYKAMFYPFVHIHHLAGRGAYKSIKLATIFMLSGMYFFSKHGWRLF</sequence>
<reference evidence="2 3" key="1">
    <citation type="submission" date="2012-04" db="EMBL/GenBank/DDBJ databases">
        <authorList>
            <person name="Genoscope - CEA"/>
        </authorList>
    </citation>
    <scope>NUCLEOTIDE SEQUENCE [LARGE SCALE GENOMIC DNA]</scope>
    <source>
        <strain evidence="2 3">9701</strain>
    </source>
</reference>
<evidence type="ECO:0000313" key="3">
    <source>
        <dbReference type="Proteomes" id="UP000004047"/>
    </source>
</evidence>
<dbReference type="RefSeq" id="WP_002802963.1">
    <property type="nucleotide sequence ID" value="NZ_HE974191.1"/>
</dbReference>
<dbReference type="PANTHER" id="PTHR43179">
    <property type="entry name" value="RHAMNOSYLTRANSFERASE WBBL"/>
    <property type="match status" value="1"/>
</dbReference>
<evidence type="ECO:0000259" key="1">
    <source>
        <dbReference type="Pfam" id="PF00535"/>
    </source>
</evidence>
<gene>
    <name evidence="2" type="ORF">MICAK_3250012</name>
</gene>
<dbReference type="Gene3D" id="3.90.550.10">
    <property type="entry name" value="Spore Coat Polysaccharide Biosynthesis Protein SpsA, Chain A"/>
    <property type="match status" value="1"/>
</dbReference>
<comment type="caution">
    <text evidence="2">The sequence shown here is derived from an EMBL/GenBank/DDBJ whole genome shotgun (WGS) entry which is preliminary data.</text>
</comment>
<dbReference type="AlphaFoldDB" id="I4ISW8"/>
<dbReference type="PANTHER" id="PTHR43179:SF10">
    <property type="entry name" value="GLYCOSYL TRANSFERASE"/>
    <property type="match status" value="1"/>
</dbReference>
<proteinExistence type="predicted"/>
<accession>I4ISW8</accession>
<dbReference type="EMBL" id="CAIQ01000252">
    <property type="protein sequence ID" value="CCI37392.1"/>
    <property type="molecule type" value="Genomic_DNA"/>
</dbReference>